<evidence type="ECO:0000256" key="2">
    <source>
        <dbReference type="ARBA" id="ARBA00023015"/>
    </source>
</evidence>
<reference evidence="8 9" key="1">
    <citation type="submission" date="2020-08" db="EMBL/GenBank/DDBJ databases">
        <title>Sequencing the genomes of 1000 actinobacteria strains.</title>
        <authorList>
            <person name="Klenk H.-P."/>
        </authorList>
    </citation>
    <scope>NUCLEOTIDE SEQUENCE [LARGE SCALE GENOMIC DNA]</scope>
    <source>
        <strain evidence="8 9">DSM 44551</strain>
    </source>
</reference>
<dbReference type="InterPro" id="IPR039420">
    <property type="entry name" value="WalR-like"/>
</dbReference>
<evidence type="ECO:0000256" key="5">
    <source>
        <dbReference type="PROSITE-ProRule" id="PRU00169"/>
    </source>
</evidence>
<dbReference type="SUPFAM" id="SSF46894">
    <property type="entry name" value="C-terminal effector domain of the bipartite response regulators"/>
    <property type="match status" value="1"/>
</dbReference>
<keyword evidence="2" id="KW-0805">Transcription regulation</keyword>
<keyword evidence="3 8" id="KW-0238">DNA-binding</keyword>
<dbReference type="Pfam" id="PF00072">
    <property type="entry name" value="Response_reg"/>
    <property type="match status" value="1"/>
</dbReference>
<dbReference type="PROSITE" id="PS50043">
    <property type="entry name" value="HTH_LUXR_2"/>
    <property type="match status" value="1"/>
</dbReference>
<dbReference type="GO" id="GO:0006355">
    <property type="term" value="P:regulation of DNA-templated transcription"/>
    <property type="evidence" value="ECO:0007669"/>
    <property type="project" value="InterPro"/>
</dbReference>
<evidence type="ECO:0000256" key="3">
    <source>
        <dbReference type="ARBA" id="ARBA00023125"/>
    </source>
</evidence>
<evidence type="ECO:0000259" key="7">
    <source>
        <dbReference type="PROSITE" id="PS50110"/>
    </source>
</evidence>
<comment type="caution">
    <text evidence="8">The sequence shown here is derived from an EMBL/GenBank/DDBJ whole genome shotgun (WGS) entry which is preliminary data.</text>
</comment>
<dbReference type="SUPFAM" id="SSF52172">
    <property type="entry name" value="CheY-like"/>
    <property type="match status" value="1"/>
</dbReference>
<dbReference type="Proteomes" id="UP000572635">
    <property type="component" value="Unassembled WGS sequence"/>
</dbReference>
<dbReference type="SMART" id="SM00421">
    <property type="entry name" value="HTH_LUXR"/>
    <property type="match status" value="1"/>
</dbReference>
<dbReference type="Pfam" id="PF00196">
    <property type="entry name" value="GerE"/>
    <property type="match status" value="1"/>
</dbReference>
<feature type="domain" description="Response regulatory" evidence="7">
    <location>
        <begin position="3"/>
        <end position="121"/>
    </location>
</feature>
<dbReference type="InterPro" id="IPR058245">
    <property type="entry name" value="NreC/VraR/RcsB-like_REC"/>
</dbReference>
<dbReference type="GO" id="GO:0000160">
    <property type="term" value="P:phosphorelay signal transduction system"/>
    <property type="evidence" value="ECO:0007669"/>
    <property type="project" value="InterPro"/>
</dbReference>
<organism evidence="8 9">
    <name type="scientific">Nocardiopsis composta</name>
    <dbReference type="NCBI Taxonomy" id="157465"/>
    <lineage>
        <taxon>Bacteria</taxon>
        <taxon>Bacillati</taxon>
        <taxon>Actinomycetota</taxon>
        <taxon>Actinomycetes</taxon>
        <taxon>Streptosporangiales</taxon>
        <taxon>Nocardiopsidaceae</taxon>
        <taxon>Nocardiopsis</taxon>
    </lineage>
</organism>
<dbReference type="SMART" id="SM00448">
    <property type="entry name" value="REC"/>
    <property type="match status" value="1"/>
</dbReference>
<dbReference type="CDD" id="cd17535">
    <property type="entry name" value="REC_NarL-like"/>
    <property type="match status" value="1"/>
</dbReference>
<feature type="modified residue" description="4-aspartylphosphate" evidence="5">
    <location>
        <position position="54"/>
    </location>
</feature>
<evidence type="ECO:0000259" key="6">
    <source>
        <dbReference type="PROSITE" id="PS50043"/>
    </source>
</evidence>
<dbReference type="PANTHER" id="PTHR43214">
    <property type="entry name" value="TWO-COMPONENT RESPONSE REGULATOR"/>
    <property type="match status" value="1"/>
</dbReference>
<protein>
    <submittedName>
        <fullName evidence="8">DNA-binding NarL/FixJ family response regulator</fullName>
    </submittedName>
</protein>
<accession>A0A7W8QP77</accession>
<proteinExistence type="predicted"/>
<dbReference type="PROSITE" id="PS50110">
    <property type="entry name" value="RESPONSE_REGULATORY"/>
    <property type="match status" value="1"/>
</dbReference>
<evidence type="ECO:0000313" key="9">
    <source>
        <dbReference type="Proteomes" id="UP000572635"/>
    </source>
</evidence>
<dbReference type="EMBL" id="JACHDB010000001">
    <property type="protein sequence ID" value="MBB5433939.1"/>
    <property type="molecule type" value="Genomic_DNA"/>
</dbReference>
<sequence>MIRVVIADDQTLVRAGFRSMLEGEEDIEVVGEAADGAEAVALAARERPDVVLMDIRMPGVDGLEATRRIAADERLSAVRVVILTTFDLDEYVYGGLKSGAAGFLVKDTEPMELIHGVRVVARGDALLAPSVTRRLISEFAGRIKEPPPAPRLNSLTEREREVLSAVAAGLSNEELAARLVVSPATAKTHVSRVLTKLGARDRAQLVVIAYESGVVRPGWLA</sequence>
<dbReference type="InterPro" id="IPR001789">
    <property type="entry name" value="Sig_transdc_resp-reg_receiver"/>
</dbReference>
<dbReference type="CDD" id="cd06170">
    <property type="entry name" value="LuxR_C_like"/>
    <property type="match status" value="1"/>
</dbReference>
<feature type="domain" description="HTH luxR-type" evidence="6">
    <location>
        <begin position="148"/>
        <end position="213"/>
    </location>
</feature>
<name>A0A7W8QP77_9ACTN</name>
<dbReference type="InterPro" id="IPR016032">
    <property type="entry name" value="Sig_transdc_resp-reg_C-effctor"/>
</dbReference>
<dbReference type="RefSeq" id="WP_184394130.1">
    <property type="nucleotide sequence ID" value="NZ_BAAAJD010000136.1"/>
</dbReference>
<dbReference type="Gene3D" id="3.40.50.2300">
    <property type="match status" value="1"/>
</dbReference>
<dbReference type="PANTHER" id="PTHR43214:SF24">
    <property type="entry name" value="TRANSCRIPTIONAL REGULATORY PROTEIN NARL-RELATED"/>
    <property type="match status" value="1"/>
</dbReference>
<evidence type="ECO:0000256" key="1">
    <source>
        <dbReference type="ARBA" id="ARBA00022553"/>
    </source>
</evidence>
<dbReference type="AlphaFoldDB" id="A0A7W8QP77"/>
<dbReference type="GO" id="GO:0003677">
    <property type="term" value="F:DNA binding"/>
    <property type="evidence" value="ECO:0007669"/>
    <property type="project" value="UniProtKB-KW"/>
</dbReference>
<evidence type="ECO:0000256" key="4">
    <source>
        <dbReference type="ARBA" id="ARBA00023163"/>
    </source>
</evidence>
<keyword evidence="4" id="KW-0804">Transcription</keyword>
<dbReference type="PRINTS" id="PR00038">
    <property type="entry name" value="HTHLUXR"/>
</dbReference>
<keyword evidence="1 5" id="KW-0597">Phosphoprotein</keyword>
<evidence type="ECO:0000313" key="8">
    <source>
        <dbReference type="EMBL" id="MBB5433939.1"/>
    </source>
</evidence>
<dbReference type="InterPro" id="IPR000792">
    <property type="entry name" value="Tscrpt_reg_LuxR_C"/>
</dbReference>
<dbReference type="InterPro" id="IPR011006">
    <property type="entry name" value="CheY-like_superfamily"/>
</dbReference>
<gene>
    <name evidence="8" type="ORF">HDA36_004023</name>
</gene>
<keyword evidence="9" id="KW-1185">Reference proteome</keyword>